<dbReference type="AlphaFoldDB" id="A0AAV0UVV9"/>
<accession>A0AAV0UVV9</accession>
<organism evidence="2 3">
    <name type="scientific">Peronospora destructor</name>
    <dbReference type="NCBI Taxonomy" id="86335"/>
    <lineage>
        <taxon>Eukaryota</taxon>
        <taxon>Sar</taxon>
        <taxon>Stramenopiles</taxon>
        <taxon>Oomycota</taxon>
        <taxon>Peronosporomycetes</taxon>
        <taxon>Peronosporales</taxon>
        <taxon>Peronosporaceae</taxon>
        <taxon>Peronospora</taxon>
    </lineage>
</organism>
<sequence>MRPLTDYYEKLMRQSTNVGTDELLSIGTAVGKLTKSKKFHLRITFLDYLAQYAKYKVWIKPNSRDVLLALVSPRKRQSCAKTWSPQPYQWNCTRADIGEYLRIEDEMF</sequence>
<dbReference type="Pfam" id="PF17833">
    <property type="entry name" value="pre-PUA_NIP7"/>
    <property type="match status" value="1"/>
</dbReference>
<dbReference type="EMBL" id="CANTFM010001557">
    <property type="protein sequence ID" value="CAI5741002.1"/>
    <property type="molecule type" value="Genomic_DNA"/>
</dbReference>
<dbReference type="SUPFAM" id="SSF88802">
    <property type="entry name" value="Pre-PUA domain"/>
    <property type="match status" value="1"/>
</dbReference>
<keyword evidence="3" id="KW-1185">Reference proteome</keyword>
<dbReference type="Gene3D" id="3.10.450.220">
    <property type="match status" value="1"/>
</dbReference>
<protein>
    <recommendedName>
        <fullName evidence="1">60S ribosome subunit biogenesis protein NIP7 pre-PUA domain-containing protein</fullName>
    </recommendedName>
</protein>
<evidence type="ECO:0000259" key="1">
    <source>
        <dbReference type="Pfam" id="PF17833"/>
    </source>
</evidence>
<evidence type="ECO:0000313" key="2">
    <source>
        <dbReference type="EMBL" id="CAI5741002.1"/>
    </source>
</evidence>
<dbReference type="InterPro" id="IPR040598">
    <property type="entry name" value="NIP7_N"/>
</dbReference>
<dbReference type="Proteomes" id="UP001162029">
    <property type="component" value="Unassembled WGS sequence"/>
</dbReference>
<feature type="domain" description="60S ribosome subunit biogenesis protein NIP7 pre-PUA" evidence="1">
    <location>
        <begin position="9"/>
        <end position="43"/>
    </location>
</feature>
<gene>
    <name evidence="2" type="ORF">PDE001_LOCUS7672</name>
</gene>
<evidence type="ECO:0000313" key="3">
    <source>
        <dbReference type="Proteomes" id="UP001162029"/>
    </source>
</evidence>
<comment type="caution">
    <text evidence="2">The sequence shown here is derived from an EMBL/GenBank/DDBJ whole genome shotgun (WGS) entry which is preliminary data.</text>
</comment>
<proteinExistence type="predicted"/>
<reference evidence="2" key="1">
    <citation type="submission" date="2022-12" db="EMBL/GenBank/DDBJ databases">
        <authorList>
            <person name="Webb A."/>
        </authorList>
    </citation>
    <scope>NUCLEOTIDE SEQUENCE</scope>
    <source>
        <strain evidence="2">Pd1</strain>
    </source>
</reference>
<name>A0AAV0UVV9_9STRA</name>